<evidence type="ECO:0000313" key="3">
    <source>
        <dbReference type="EMBL" id="KAF2802578.1"/>
    </source>
</evidence>
<feature type="compositionally biased region" description="Polar residues" evidence="1">
    <location>
        <begin position="732"/>
        <end position="743"/>
    </location>
</feature>
<organism evidence="3">
    <name type="scientific">Mytilinidion resinicola</name>
    <dbReference type="NCBI Taxonomy" id="574789"/>
    <lineage>
        <taxon>Eukaryota</taxon>
        <taxon>Fungi</taxon>
        <taxon>Dikarya</taxon>
        <taxon>Ascomycota</taxon>
        <taxon>Pezizomycotina</taxon>
        <taxon>Dothideomycetes</taxon>
        <taxon>Pleosporomycetidae</taxon>
        <taxon>Mytilinidiales</taxon>
        <taxon>Mytilinidiaceae</taxon>
        <taxon>Mytilinidion</taxon>
    </lineage>
</organism>
<evidence type="ECO:0000256" key="1">
    <source>
        <dbReference type="SAM" id="MobiDB-lite"/>
    </source>
</evidence>
<feature type="region of interest" description="Disordered" evidence="1">
    <location>
        <begin position="794"/>
        <end position="887"/>
    </location>
</feature>
<feature type="transmembrane region" description="Helical" evidence="2">
    <location>
        <begin position="352"/>
        <end position="374"/>
    </location>
</feature>
<feature type="compositionally biased region" description="Acidic residues" evidence="1">
    <location>
        <begin position="710"/>
        <end position="725"/>
    </location>
</feature>
<dbReference type="Proteomes" id="UP000504636">
    <property type="component" value="Unplaced"/>
</dbReference>
<reference evidence="5" key="2">
    <citation type="submission" date="2020-04" db="EMBL/GenBank/DDBJ databases">
        <authorList>
            <consortium name="NCBI Genome Project"/>
        </authorList>
    </citation>
    <scope>NUCLEOTIDE SEQUENCE</scope>
    <source>
        <strain evidence="5">CBS 304.34</strain>
    </source>
</reference>
<feature type="region of interest" description="Disordered" evidence="1">
    <location>
        <begin position="1418"/>
        <end position="1439"/>
    </location>
</feature>
<keyword evidence="2" id="KW-0812">Transmembrane</keyword>
<feature type="compositionally biased region" description="Basic and acidic residues" evidence="1">
    <location>
        <begin position="1521"/>
        <end position="1555"/>
    </location>
</feature>
<feature type="region of interest" description="Disordered" evidence="1">
    <location>
        <begin position="1499"/>
        <end position="1565"/>
    </location>
</feature>
<feature type="region of interest" description="Disordered" evidence="1">
    <location>
        <begin position="1002"/>
        <end position="1064"/>
    </location>
</feature>
<feature type="region of interest" description="Disordered" evidence="1">
    <location>
        <begin position="626"/>
        <end position="754"/>
    </location>
</feature>
<name>A0A6A6Y1Z6_9PEZI</name>
<dbReference type="EMBL" id="MU003722">
    <property type="protein sequence ID" value="KAF2802578.1"/>
    <property type="molecule type" value="Genomic_DNA"/>
</dbReference>
<feature type="compositionally biased region" description="Basic and acidic residues" evidence="1">
    <location>
        <begin position="686"/>
        <end position="709"/>
    </location>
</feature>
<evidence type="ECO:0000256" key="2">
    <source>
        <dbReference type="SAM" id="Phobius"/>
    </source>
</evidence>
<feature type="compositionally biased region" description="Polar residues" evidence="1">
    <location>
        <begin position="1201"/>
        <end position="1213"/>
    </location>
</feature>
<feature type="transmembrane region" description="Helical" evidence="2">
    <location>
        <begin position="178"/>
        <end position="198"/>
    </location>
</feature>
<feature type="region of interest" description="Disordered" evidence="1">
    <location>
        <begin position="53"/>
        <end position="73"/>
    </location>
</feature>
<proteinExistence type="predicted"/>
<dbReference type="OrthoDB" id="10681759at2759"/>
<feature type="region of interest" description="Disordered" evidence="1">
    <location>
        <begin position="1232"/>
        <end position="1253"/>
    </location>
</feature>
<keyword evidence="4" id="KW-1185">Reference proteome</keyword>
<reference evidence="3 5" key="1">
    <citation type="journal article" date="2020" name="Stud. Mycol.">
        <title>101 Dothideomycetes genomes: a test case for predicting lifestyles and emergence of pathogens.</title>
        <authorList>
            <person name="Haridas S."/>
            <person name="Albert R."/>
            <person name="Binder M."/>
            <person name="Bloem J."/>
            <person name="Labutti K."/>
            <person name="Salamov A."/>
            <person name="Andreopoulos B."/>
            <person name="Baker S."/>
            <person name="Barry K."/>
            <person name="Bills G."/>
            <person name="Bluhm B."/>
            <person name="Cannon C."/>
            <person name="Castanera R."/>
            <person name="Culley D."/>
            <person name="Daum C."/>
            <person name="Ezra D."/>
            <person name="Gonzalez J."/>
            <person name="Henrissat B."/>
            <person name="Kuo A."/>
            <person name="Liang C."/>
            <person name="Lipzen A."/>
            <person name="Lutzoni F."/>
            <person name="Magnuson J."/>
            <person name="Mondo S."/>
            <person name="Nolan M."/>
            <person name="Ohm R."/>
            <person name="Pangilinan J."/>
            <person name="Park H.-J."/>
            <person name="Ramirez L."/>
            <person name="Alfaro M."/>
            <person name="Sun H."/>
            <person name="Tritt A."/>
            <person name="Yoshinaga Y."/>
            <person name="Zwiers L.-H."/>
            <person name="Turgeon B."/>
            <person name="Goodwin S."/>
            <person name="Spatafora J."/>
            <person name="Crous P."/>
            <person name="Grigoriev I."/>
        </authorList>
    </citation>
    <scope>NUCLEOTIDE SEQUENCE</scope>
    <source>
        <strain evidence="3 5">CBS 304.34</strain>
    </source>
</reference>
<keyword evidence="2" id="KW-1133">Transmembrane helix</keyword>
<feature type="compositionally biased region" description="Basic and acidic residues" evidence="1">
    <location>
        <begin position="869"/>
        <end position="884"/>
    </location>
</feature>
<feature type="compositionally biased region" description="Acidic residues" evidence="1">
    <location>
        <begin position="1556"/>
        <end position="1565"/>
    </location>
</feature>
<feature type="region of interest" description="Disordered" evidence="1">
    <location>
        <begin position="1194"/>
        <end position="1213"/>
    </location>
</feature>
<feature type="compositionally biased region" description="Polar residues" evidence="1">
    <location>
        <begin position="1507"/>
        <end position="1518"/>
    </location>
</feature>
<keyword evidence="2" id="KW-0472">Membrane</keyword>
<reference evidence="5" key="3">
    <citation type="submission" date="2025-04" db="UniProtKB">
        <authorList>
            <consortium name="RefSeq"/>
        </authorList>
    </citation>
    <scope>IDENTIFICATION</scope>
    <source>
        <strain evidence="5">CBS 304.34</strain>
    </source>
</reference>
<accession>A0A6A6Y1Z6</accession>
<sequence length="1565" mass="170932">MSKVFIALREPSHGNIANENAVPFPCIEDDLGFDSDSLNTWKRLLQRIPGQTRLQQPEPSVRRGVERSGSRRTHIGFNEDTGIAALFAKARGDDQFRNQRGSLGQSDSMVWQAPAPFSTLTYIGDMKPRREGACLGLVIHFTIDSKVLALPRSAGGEQSKLLWRTPPTFSSPPISTRFCITIVGLAHLVAVFLCTWYLCFDQQTSTRDSTRACSPVYLISSLRSEDIDSRLSLRLVRATIHCSARLRRRHCIATNMATHNLLQAGWDTFCVKLVAVLQVYMEMIKRAGLAMMWYNPPLIYPTISGYETSNAGKSANDTHPEHTIFEHTAGFNQSHISAFAEPSATPRISSPFFTIILVVGLVVAATITGFCYCISSRRSLHRALYHENLVDAATSELGVKHVQTQTDESFTDAGNLDKYSEERVNEMMGNLIASIQTGEQGLDERIREVMRREITVLSAQHRTEVAALKGRISSLSKLISDAQKNQPLSEEEIKELAAESATSTFVQLIEDNVFAQSRRDEPPAVPPQDDSGVEELNKEVKKLREELRIVKSVYLKKTEIALDHPVLKDLEKQLRKRLSSKTSVDILRIDLDKSEREVGKLKSHILGLEANMSSLMDHIGFRPNARDEETSVVTRPGLQVSQPQTELTQHEDPITSSGSVVDQKAALPEESTDTTVPPPNAGTGESDFKPPSDSSRFHFKLDDLEHNGSDGDDSDDSDDSDDEPDSGAGAINTRQRSGNSIATSLPGPVLSDQTEDANVDIEALLKDFDGKLQIRNSVSKDVVKQTDLTLASSSAAATVAPPEGPHASIPSSTSPPPPDRDSSGPPTQVVEDQAQSPPVLDTPVTAIASSERPRSPVAAPAASPSPRPDTSDASKHLAEEHPDHSLVSTSAATTIAVLEGAPTALSSPATPPPPGPVFQPGDFQPSIFDPNSFNFAGTIPSSGRAWQAPATVVPQQPTQQMSSSFGFGLPGADFTFGPGPVAPPMLLASPIVPPSAPIFQRNDASRMTSIDPWNDASRDDFEMGESADVPVGEYQPQARMRTPQAPRSEPQPLAAATPEASLRAPSAAFDFSSDLDMGEGWEPVTPNGGQGTVDDSSIDPSLEALCPRVGSGGLAPMAPPPAPAAINPQADLDMSDSADATPAADQGQEVAGSQTASQATSVFQSAATVGVTPAISASEQAYYAHLTNLNASSSSAQSTSNIQPLQTSNGAQTPHQTHFTTLVLHPRLIPRHIDGLSTQPGRPPPPPDFRPADQLGDLPERQEVLPRLLLAYHYDNQAFPRNGAPRLSDSALIQFTRAREMRFYWQQVTPELYLSRIDREITEHAGNEARWHEAVDALLYPLLLRPVAWDHVPDMQQFRRPNSPWLVEPVRRAALFEIYDVFRRNNQHDMDQGEPGYTDAELVSFSVFREQQAFKAWLKQRPESQTNDTKQQEDEDAEAARQLQELELAKHERSKADAEKKWKAVIKTGQTEGHISQGLYVQYAEQAAAVAAREGRARWSEVDDDTQPATSFTSSQLGATLDRRQERDAEMAARRRERRETEAQGEPSNKKRGDANADEANEESD</sequence>
<gene>
    <name evidence="3 5" type="ORF">BDZ99DRAFT_482713</name>
</gene>
<protein>
    <submittedName>
        <fullName evidence="3 5">Uncharacterized protein</fullName>
    </submittedName>
</protein>
<evidence type="ECO:0000313" key="5">
    <source>
        <dbReference type="RefSeq" id="XP_033569542.1"/>
    </source>
</evidence>
<dbReference type="GeneID" id="54463406"/>
<feature type="region of interest" description="Disordered" evidence="1">
    <location>
        <begin position="1078"/>
        <end position="1155"/>
    </location>
</feature>
<evidence type="ECO:0000313" key="4">
    <source>
        <dbReference type="Proteomes" id="UP000504636"/>
    </source>
</evidence>
<dbReference type="RefSeq" id="XP_033569542.1">
    <property type="nucleotide sequence ID" value="XM_033722513.1"/>
</dbReference>
<feature type="compositionally biased region" description="Low complexity" evidence="1">
    <location>
        <begin position="855"/>
        <end position="864"/>
    </location>
</feature>
<feature type="compositionally biased region" description="Basic and acidic residues" evidence="1">
    <location>
        <begin position="60"/>
        <end position="69"/>
    </location>
</feature>